<dbReference type="EMBL" id="UFXP01000001">
    <property type="protein sequence ID" value="STC77561.1"/>
    <property type="molecule type" value="Genomic_DNA"/>
</dbReference>
<evidence type="ECO:0000313" key="1">
    <source>
        <dbReference type="EMBL" id="STC77561.1"/>
    </source>
</evidence>
<accession>A0A376CYG2</accession>
<reference evidence="1 2" key="1">
    <citation type="submission" date="2018-06" db="EMBL/GenBank/DDBJ databases">
        <authorList>
            <consortium name="Pathogen Informatics"/>
            <person name="Doyle S."/>
        </authorList>
    </citation>
    <scope>NUCLEOTIDE SEQUENCE [LARGE SCALE GENOMIC DNA]</scope>
    <source>
        <strain evidence="1 2">NCTC10289</strain>
    </source>
</reference>
<name>A0A376CYG2_9CORY</name>
<evidence type="ECO:0000313" key="2">
    <source>
        <dbReference type="Proteomes" id="UP000254287"/>
    </source>
</evidence>
<sequence length="128" mass="13803">MALKLIKPGPVTQLYVSGRAEDEKTSSPHPATPLPAGWSMWSSDGRVLPPAGIYRITGIGANPAVRMKDGWNYPPNGSVVRVSEGDAIVSSNIKNYTLIIEQLVVETAPPPRSKKLCRLLAKAVAAWR</sequence>
<gene>
    <name evidence="1" type="ORF">NCTC10289_01293</name>
</gene>
<dbReference type="AlphaFoldDB" id="A0A376CYG2"/>
<protein>
    <submittedName>
        <fullName evidence="1">Uncharacterized protein</fullName>
    </submittedName>
</protein>
<organism evidence="1 2">
    <name type="scientific">Corynebacterium minutissimum</name>
    <dbReference type="NCBI Taxonomy" id="38301"/>
    <lineage>
        <taxon>Bacteria</taxon>
        <taxon>Bacillati</taxon>
        <taxon>Actinomycetota</taxon>
        <taxon>Actinomycetes</taxon>
        <taxon>Mycobacteriales</taxon>
        <taxon>Corynebacteriaceae</taxon>
        <taxon>Corynebacterium</taxon>
    </lineage>
</organism>
<dbReference type="Proteomes" id="UP000254287">
    <property type="component" value="Unassembled WGS sequence"/>
</dbReference>
<proteinExistence type="predicted"/>